<reference evidence="1 2" key="1">
    <citation type="journal article" date="2024" name="BMC Genomics">
        <title>De novo assembly and annotation of Popillia japonica's genome with initial clues to its potential as an invasive pest.</title>
        <authorList>
            <person name="Cucini C."/>
            <person name="Boschi S."/>
            <person name="Funari R."/>
            <person name="Cardaioli E."/>
            <person name="Iannotti N."/>
            <person name="Marturano G."/>
            <person name="Paoli F."/>
            <person name="Bruttini M."/>
            <person name="Carapelli A."/>
            <person name="Frati F."/>
            <person name="Nardi F."/>
        </authorList>
    </citation>
    <scope>NUCLEOTIDE SEQUENCE [LARGE SCALE GENOMIC DNA]</scope>
    <source>
        <strain evidence="1">DMR45628</strain>
    </source>
</reference>
<name>A0AAW1LTV8_POPJA</name>
<evidence type="ECO:0000313" key="2">
    <source>
        <dbReference type="Proteomes" id="UP001458880"/>
    </source>
</evidence>
<sequence>MVVATSTTEAEIIVASEAAKELVWLKRLFVELNEMLELSPALYIDNASAIKLAKNPDHPRSKHIEVRHLYVRERFLSGELKLEHISGRDQVADLLTKLLERVRFNFLRENIGIQMHINTCS</sequence>
<dbReference type="PANTHER" id="PTHR11439">
    <property type="entry name" value="GAG-POL-RELATED RETROTRANSPOSON"/>
    <property type="match status" value="1"/>
</dbReference>
<comment type="caution">
    <text evidence="1">The sequence shown here is derived from an EMBL/GenBank/DDBJ whole genome shotgun (WGS) entry which is preliminary data.</text>
</comment>
<protein>
    <recommendedName>
        <fullName evidence="3">Retrovirus-related Pol polyprotein from transposon TNT 1-94</fullName>
    </recommendedName>
</protein>
<dbReference type="AlphaFoldDB" id="A0AAW1LTV8"/>
<accession>A0AAW1LTV8</accession>
<dbReference type="PANTHER" id="PTHR11439:SF467">
    <property type="entry name" value="INTEGRASE CATALYTIC DOMAIN-CONTAINING PROTEIN"/>
    <property type="match status" value="1"/>
</dbReference>
<dbReference type="EMBL" id="JASPKY010000085">
    <property type="protein sequence ID" value="KAK9738571.1"/>
    <property type="molecule type" value="Genomic_DNA"/>
</dbReference>
<organism evidence="1 2">
    <name type="scientific">Popillia japonica</name>
    <name type="common">Japanese beetle</name>
    <dbReference type="NCBI Taxonomy" id="7064"/>
    <lineage>
        <taxon>Eukaryota</taxon>
        <taxon>Metazoa</taxon>
        <taxon>Ecdysozoa</taxon>
        <taxon>Arthropoda</taxon>
        <taxon>Hexapoda</taxon>
        <taxon>Insecta</taxon>
        <taxon>Pterygota</taxon>
        <taxon>Neoptera</taxon>
        <taxon>Endopterygota</taxon>
        <taxon>Coleoptera</taxon>
        <taxon>Polyphaga</taxon>
        <taxon>Scarabaeiformia</taxon>
        <taxon>Scarabaeidae</taxon>
        <taxon>Rutelinae</taxon>
        <taxon>Popillia</taxon>
    </lineage>
</organism>
<proteinExistence type="predicted"/>
<evidence type="ECO:0000313" key="1">
    <source>
        <dbReference type="EMBL" id="KAK9738571.1"/>
    </source>
</evidence>
<evidence type="ECO:0008006" key="3">
    <source>
        <dbReference type="Google" id="ProtNLM"/>
    </source>
</evidence>
<gene>
    <name evidence="1" type="ORF">QE152_g9742</name>
</gene>
<keyword evidence="2" id="KW-1185">Reference proteome</keyword>
<dbReference type="CDD" id="cd09272">
    <property type="entry name" value="RNase_HI_RT_Ty1"/>
    <property type="match status" value="1"/>
</dbReference>
<dbReference type="Proteomes" id="UP001458880">
    <property type="component" value="Unassembled WGS sequence"/>
</dbReference>